<feature type="region of interest" description="Disordered" evidence="1">
    <location>
        <begin position="1"/>
        <end position="37"/>
    </location>
</feature>
<dbReference type="Proteomes" id="UP000828171">
    <property type="component" value="Segment"/>
</dbReference>
<keyword evidence="3" id="KW-1185">Reference proteome</keyword>
<dbReference type="EMBL" id="MZ428221">
    <property type="protein sequence ID" value="QZE50466.1"/>
    <property type="molecule type" value="Genomic_DNA"/>
</dbReference>
<accession>A0AAE7XHP7</accession>
<evidence type="ECO:0000313" key="3">
    <source>
        <dbReference type="Proteomes" id="UP000828171"/>
    </source>
</evidence>
<name>A0AAE7XHP7_9CAUD</name>
<evidence type="ECO:0000313" key="2">
    <source>
        <dbReference type="EMBL" id="QZE50466.1"/>
    </source>
</evidence>
<protein>
    <submittedName>
        <fullName evidence="2">Uncharacterized protein</fullName>
    </submittedName>
</protein>
<proteinExistence type="predicted"/>
<sequence>MNCAESRLRSKSKRTNQPPIDAPTLTGYREPRRHKRR</sequence>
<organism evidence="2 3">
    <name type="scientific">Klebsiella phage vB_KpnS-VAC2</name>
    <dbReference type="NCBI Taxonomy" id="2864369"/>
    <lineage>
        <taxon>Viruses</taxon>
        <taxon>Duplodnaviria</taxon>
        <taxon>Heunggongvirae</taxon>
        <taxon>Uroviricota</taxon>
        <taxon>Caudoviricetes</taxon>
        <taxon>Drexlerviridae</taxon>
        <taxon>Webervirus</taxon>
        <taxon>Webervirus VAC2</taxon>
    </lineage>
</organism>
<evidence type="ECO:0000256" key="1">
    <source>
        <dbReference type="SAM" id="MobiDB-lite"/>
    </source>
</evidence>
<reference evidence="2" key="1">
    <citation type="submission" date="2021-06" db="EMBL/GenBank/DDBJ databases">
        <title>PemIK (PemK/PemI) type II TA system from Klebsiella pneumoniae clinical strains inhibits lytic phage.</title>
        <authorList>
            <person name="Bleriot I.I."/>
            <person name="Blasco L.L."/>
            <person name="Pacios O.O."/>
            <person name="Fernandez-Garcia L.L."/>
            <person name="Ambroa A.A."/>
            <person name="Lopez M.M."/>
            <person name="Gonzalez-Bardanca M.M."/>
            <person name="Fernandez Cuenca F.F."/>
            <person name="Oteo J.J."/>
            <person name="Pascual A.A."/>
            <person name="Martinez-Martinez L.L."/>
            <person name="Domingo-Calap P.P."/>
            <person name="Wood T.K.T.K."/>
            <person name="Tomas M.M."/>
        </authorList>
    </citation>
    <scope>NUCLEOTIDE SEQUENCE</scope>
</reference>